<evidence type="ECO:0000313" key="2">
    <source>
        <dbReference type="Proteomes" id="UP000095283"/>
    </source>
</evidence>
<feature type="transmembrane region" description="Helical" evidence="1">
    <location>
        <begin position="91"/>
        <end position="113"/>
    </location>
</feature>
<evidence type="ECO:0000313" key="3">
    <source>
        <dbReference type="WBParaSite" id="Hba_04711"/>
    </source>
</evidence>
<feature type="transmembrane region" description="Helical" evidence="1">
    <location>
        <begin position="12"/>
        <end position="31"/>
    </location>
</feature>
<protein>
    <submittedName>
        <fullName evidence="3">8TM_micro domain-containing protein</fullName>
    </submittedName>
</protein>
<proteinExistence type="predicted"/>
<name>A0A1I7WIB8_HETBA</name>
<keyword evidence="1" id="KW-1133">Transmembrane helix</keyword>
<accession>A0A1I7WIB8</accession>
<evidence type="ECO:0000256" key="1">
    <source>
        <dbReference type="SAM" id="Phobius"/>
    </source>
</evidence>
<sequence length="271" mass="32721">MYAKSNKLYCQFFRLVLYIFKIGVLKYYIVILSHHLYRILQSYIIFNMFFCVTSKVVYCEYKQLNKYFKKLPVGTSHPITKSQGTFNFKNVIFTITYILHILLLYTDIIFKLFNTVIINETHFEHNIFIRINDYSVNTSQKILSFIKNCFESSLFFILCSIKFCFAEDHIMYYPHFLCFINILYMKIGLLFFNAKFSPSLSYSVSMYLILLCIYSYSRQKTQNVESRLSLDLFDYRIVFSTCNCLDYVMKKKPLLYLIFWQSIYFYTNYRD</sequence>
<dbReference type="AlphaFoldDB" id="A0A1I7WIB8"/>
<reference evidence="3" key="1">
    <citation type="submission" date="2016-11" db="UniProtKB">
        <authorList>
            <consortium name="WormBaseParasite"/>
        </authorList>
    </citation>
    <scope>IDENTIFICATION</scope>
</reference>
<dbReference type="WBParaSite" id="Hba_04711">
    <property type="protein sequence ID" value="Hba_04711"/>
    <property type="gene ID" value="Hba_04711"/>
</dbReference>
<keyword evidence="1" id="KW-0472">Membrane</keyword>
<keyword evidence="2" id="KW-1185">Reference proteome</keyword>
<organism evidence="2 3">
    <name type="scientific">Heterorhabditis bacteriophora</name>
    <name type="common">Entomopathogenic nematode worm</name>
    <dbReference type="NCBI Taxonomy" id="37862"/>
    <lineage>
        <taxon>Eukaryota</taxon>
        <taxon>Metazoa</taxon>
        <taxon>Ecdysozoa</taxon>
        <taxon>Nematoda</taxon>
        <taxon>Chromadorea</taxon>
        <taxon>Rhabditida</taxon>
        <taxon>Rhabditina</taxon>
        <taxon>Rhabditomorpha</taxon>
        <taxon>Strongyloidea</taxon>
        <taxon>Heterorhabditidae</taxon>
        <taxon>Heterorhabditis</taxon>
    </lineage>
</organism>
<dbReference type="Proteomes" id="UP000095283">
    <property type="component" value="Unplaced"/>
</dbReference>
<feature type="transmembrane region" description="Helical" evidence="1">
    <location>
        <begin position="43"/>
        <end position="61"/>
    </location>
</feature>
<keyword evidence="1" id="KW-0812">Transmembrane</keyword>
<feature type="transmembrane region" description="Helical" evidence="1">
    <location>
        <begin position="172"/>
        <end position="194"/>
    </location>
</feature>